<dbReference type="InterPro" id="IPR036259">
    <property type="entry name" value="MFS_trans_sf"/>
</dbReference>
<dbReference type="GeneID" id="27717352"/>
<keyword evidence="2 6" id="KW-0812">Transmembrane</keyword>
<feature type="transmembrane region" description="Helical" evidence="6">
    <location>
        <begin position="385"/>
        <end position="406"/>
    </location>
</feature>
<dbReference type="AlphaFoldDB" id="A0A0D2JQJ2"/>
<evidence type="ECO:0000256" key="2">
    <source>
        <dbReference type="ARBA" id="ARBA00022692"/>
    </source>
</evidence>
<dbReference type="Pfam" id="PF07690">
    <property type="entry name" value="MFS_1"/>
    <property type="match status" value="1"/>
</dbReference>
<dbReference type="RefSeq" id="XP_016626877.1">
    <property type="nucleotide sequence ID" value="XM_016782094.1"/>
</dbReference>
<dbReference type="InterPro" id="IPR011701">
    <property type="entry name" value="MFS"/>
</dbReference>
<name>A0A0D2JQJ2_9EURO</name>
<comment type="subcellular location">
    <subcellularLocation>
        <location evidence="1">Membrane</location>
        <topology evidence="1">Multi-pass membrane protein</topology>
    </subcellularLocation>
</comment>
<evidence type="ECO:0000256" key="6">
    <source>
        <dbReference type="SAM" id="Phobius"/>
    </source>
</evidence>
<feature type="transmembrane region" description="Helical" evidence="6">
    <location>
        <begin position="171"/>
        <end position="195"/>
    </location>
</feature>
<feature type="transmembrane region" description="Helical" evidence="6">
    <location>
        <begin position="271"/>
        <end position="296"/>
    </location>
</feature>
<evidence type="ECO:0000256" key="1">
    <source>
        <dbReference type="ARBA" id="ARBA00004141"/>
    </source>
</evidence>
<evidence type="ECO:0000259" key="7">
    <source>
        <dbReference type="PROSITE" id="PS50850"/>
    </source>
</evidence>
<dbReference type="SUPFAM" id="SSF103473">
    <property type="entry name" value="MFS general substrate transporter"/>
    <property type="match status" value="1"/>
</dbReference>
<feature type="transmembrane region" description="Helical" evidence="6">
    <location>
        <begin position="47"/>
        <end position="70"/>
    </location>
</feature>
<evidence type="ECO:0000313" key="8">
    <source>
        <dbReference type="EMBL" id="KIX92754.1"/>
    </source>
</evidence>
<feature type="domain" description="Major facilitator superfamily (MFS) profile" evidence="7">
    <location>
        <begin position="46"/>
        <end position="473"/>
    </location>
</feature>
<dbReference type="PANTHER" id="PTHR23502:SF2">
    <property type="entry name" value="TRANSPORTER, PUTATIVE (AFU_ORTHOLOGUE AFUA_2G08910)-RELATED"/>
    <property type="match status" value="1"/>
</dbReference>
<feature type="transmembrane region" description="Helical" evidence="6">
    <location>
        <begin position="137"/>
        <end position="159"/>
    </location>
</feature>
<evidence type="ECO:0000313" key="9">
    <source>
        <dbReference type="Proteomes" id="UP000053411"/>
    </source>
</evidence>
<proteinExistence type="predicted"/>
<feature type="compositionally biased region" description="Basic and acidic residues" evidence="5">
    <location>
        <begin position="479"/>
        <end position="489"/>
    </location>
</feature>
<protein>
    <recommendedName>
        <fullName evidence="7">Major facilitator superfamily (MFS) profile domain-containing protein</fullName>
    </recommendedName>
</protein>
<dbReference type="OrthoDB" id="4110464at2759"/>
<reference evidence="8 9" key="1">
    <citation type="submission" date="2015-01" db="EMBL/GenBank/DDBJ databases">
        <title>The Genome Sequence of Fonsecaea multimorphosa CBS 102226.</title>
        <authorList>
            <consortium name="The Broad Institute Genomics Platform"/>
            <person name="Cuomo C."/>
            <person name="de Hoog S."/>
            <person name="Gorbushina A."/>
            <person name="Stielow B."/>
            <person name="Teixiera M."/>
            <person name="Abouelleil A."/>
            <person name="Chapman S.B."/>
            <person name="Priest M."/>
            <person name="Young S.K."/>
            <person name="Wortman J."/>
            <person name="Nusbaum C."/>
            <person name="Birren B."/>
        </authorList>
    </citation>
    <scope>NUCLEOTIDE SEQUENCE [LARGE SCALE GENOMIC DNA]</scope>
    <source>
        <strain evidence="8 9">CBS 102226</strain>
    </source>
</reference>
<feature type="transmembrane region" description="Helical" evidence="6">
    <location>
        <begin position="447"/>
        <end position="469"/>
    </location>
</feature>
<feature type="transmembrane region" description="Helical" evidence="6">
    <location>
        <begin position="82"/>
        <end position="100"/>
    </location>
</feature>
<dbReference type="Gene3D" id="1.20.1250.20">
    <property type="entry name" value="MFS general substrate transporter like domains"/>
    <property type="match status" value="1"/>
</dbReference>
<dbReference type="Proteomes" id="UP000053411">
    <property type="component" value="Unassembled WGS sequence"/>
</dbReference>
<feature type="region of interest" description="Disordered" evidence="5">
    <location>
        <begin position="478"/>
        <end position="509"/>
    </location>
</feature>
<dbReference type="VEuPathDB" id="FungiDB:Z520_11606"/>
<gene>
    <name evidence="8" type="ORF">Z520_11606</name>
</gene>
<dbReference type="GO" id="GO:0022857">
    <property type="term" value="F:transmembrane transporter activity"/>
    <property type="evidence" value="ECO:0007669"/>
    <property type="project" value="InterPro"/>
</dbReference>
<keyword evidence="3 6" id="KW-1133">Transmembrane helix</keyword>
<dbReference type="PANTHER" id="PTHR23502">
    <property type="entry name" value="MAJOR FACILITATOR SUPERFAMILY"/>
    <property type="match status" value="1"/>
</dbReference>
<feature type="transmembrane region" description="Helical" evidence="6">
    <location>
        <begin position="350"/>
        <end position="369"/>
    </location>
</feature>
<sequence>MEQRHQLTPEHEAYLLERHGTTDLEPLPSADPNDPYNWPSWKKNANLTVVAFQGLTTVLNAAGVIPALPLLMEALGVSVHKATYIIGVNILFLGIAPLFWKPFANRFGRRPTWLLATLGSGLLNIGCVYSKSYGTMITFRILTACFLSPALGLGGAVVTETFFSHQRATKLGIWTVAFTIGPSLGPFLAGFIVYHTNNWQWVYWFFVIVSLATFVAALFLCPETLYIRNSPSAQQQLTIKKQYLSLRRIDPAPFTLTEIFQPYVMLLRPSVLLPAASYAVVFCFASPAVSVIIPTAYGEKFGLNAQQIGLQFLAIMIGAIIGEQVGGFLSDGMMRWKRGAAERRPAEFRLWASYIGFATAIAGMVEWGVTLQNAPVGWWTVKPDIGLGILTFGLQVVTTTLVTYAVDCNHNEAAAVGAAINQVRQIWSFIGPFWFVPMYEALGFAKAGGMMAGLIAAAALPILALHILASSRRRGSGVHFEHPDSKPEHQSVTTKDTGVSSYVEKVTEA</sequence>
<evidence type="ECO:0000256" key="5">
    <source>
        <dbReference type="SAM" id="MobiDB-lite"/>
    </source>
</evidence>
<accession>A0A0D2JQJ2</accession>
<dbReference type="EMBL" id="KN848101">
    <property type="protein sequence ID" value="KIX92754.1"/>
    <property type="molecule type" value="Genomic_DNA"/>
</dbReference>
<keyword evidence="9" id="KW-1185">Reference proteome</keyword>
<organism evidence="8 9">
    <name type="scientific">Fonsecaea multimorphosa CBS 102226</name>
    <dbReference type="NCBI Taxonomy" id="1442371"/>
    <lineage>
        <taxon>Eukaryota</taxon>
        <taxon>Fungi</taxon>
        <taxon>Dikarya</taxon>
        <taxon>Ascomycota</taxon>
        <taxon>Pezizomycotina</taxon>
        <taxon>Eurotiomycetes</taxon>
        <taxon>Chaetothyriomycetidae</taxon>
        <taxon>Chaetothyriales</taxon>
        <taxon>Herpotrichiellaceae</taxon>
        <taxon>Fonsecaea</taxon>
    </lineage>
</organism>
<feature type="transmembrane region" description="Helical" evidence="6">
    <location>
        <begin position="308"/>
        <end position="329"/>
    </location>
</feature>
<feature type="transmembrane region" description="Helical" evidence="6">
    <location>
        <begin position="201"/>
        <end position="221"/>
    </location>
</feature>
<dbReference type="GO" id="GO:0005886">
    <property type="term" value="C:plasma membrane"/>
    <property type="evidence" value="ECO:0007669"/>
    <property type="project" value="TreeGrafter"/>
</dbReference>
<keyword evidence="4 6" id="KW-0472">Membrane</keyword>
<evidence type="ECO:0000256" key="4">
    <source>
        <dbReference type="ARBA" id="ARBA00023136"/>
    </source>
</evidence>
<dbReference type="PROSITE" id="PS50850">
    <property type="entry name" value="MFS"/>
    <property type="match status" value="1"/>
</dbReference>
<evidence type="ECO:0000256" key="3">
    <source>
        <dbReference type="ARBA" id="ARBA00022989"/>
    </source>
</evidence>
<dbReference type="InterPro" id="IPR020846">
    <property type="entry name" value="MFS_dom"/>
</dbReference>
<feature type="compositionally biased region" description="Polar residues" evidence="5">
    <location>
        <begin position="490"/>
        <end position="500"/>
    </location>
</feature>
<feature type="transmembrane region" description="Helical" evidence="6">
    <location>
        <begin position="112"/>
        <end position="131"/>
    </location>
</feature>